<keyword evidence="4" id="KW-1185">Reference proteome</keyword>
<dbReference type="Pfam" id="PF00665">
    <property type="entry name" value="rve"/>
    <property type="match status" value="1"/>
</dbReference>
<dbReference type="InterPro" id="IPR001584">
    <property type="entry name" value="Integrase_cat-core"/>
</dbReference>
<reference evidence="3 4" key="1">
    <citation type="submission" date="2024-10" db="EMBL/GenBank/DDBJ databases">
        <authorList>
            <person name="Kim D."/>
        </authorList>
    </citation>
    <scope>NUCLEOTIDE SEQUENCE [LARGE SCALE GENOMIC DNA]</scope>
    <source>
        <strain evidence="3">BH-2024</strain>
    </source>
</reference>
<protein>
    <recommendedName>
        <fullName evidence="2">Integrase catalytic domain-containing protein</fullName>
    </recommendedName>
</protein>
<evidence type="ECO:0000259" key="2">
    <source>
        <dbReference type="PROSITE" id="PS50994"/>
    </source>
</evidence>
<dbReference type="PANTHER" id="PTHR46585:SF1">
    <property type="entry name" value="CHROMO DOMAIN-CONTAINING PROTEIN"/>
    <property type="match status" value="1"/>
</dbReference>
<organism evidence="3 4">
    <name type="scientific">Heterodera trifolii</name>
    <dbReference type="NCBI Taxonomy" id="157864"/>
    <lineage>
        <taxon>Eukaryota</taxon>
        <taxon>Metazoa</taxon>
        <taxon>Ecdysozoa</taxon>
        <taxon>Nematoda</taxon>
        <taxon>Chromadorea</taxon>
        <taxon>Rhabditida</taxon>
        <taxon>Tylenchina</taxon>
        <taxon>Tylenchomorpha</taxon>
        <taxon>Tylenchoidea</taxon>
        <taxon>Heteroderidae</taxon>
        <taxon>Heteroderinae</taxon>
        <taxon>Heterodera</taxon>
    </lineage>
</organism>
<feature type="compositionally biased region" description="Polar residues" evidence="1">
    <location>
        <begin position="239"/>
        <end position="250"/>
    </location>
</feature>
<dbReference type="Gene3D" id="3.30.420.10">
    <property type="entry name" value="Ribonuclease H-like superfamily/Ribonuclease H"/>
    <property type="match status" value="1"/>
</dbReference>
<dbReference type="InterPro" id="IPR012337">
    <property type="entry name" value="RNaseH-like_sf"/>
</dbReference>
<feature type="region of interest" description="Disordered" evidence="1">
    <location>
        <begin position="217"/>
        <end position="250"/>
    </location>
</feature>
<evidence type="ECO:0000313" key="4">
    <source>
        <dbReference type="Proteomes" id="UP001620626"/>
    </source>
</evidence>
<evidence type="ECO:0000313" key="3">
    <source>
        <dbReference type="EMBL" id="KAL3105238.1"/>
    </source>
</evidence>
<dbReference type="EMBL" id="JBICBT010000690">
    <property type="protein sequence ID" value="KAL3105238.1"/>
    <property type="molecule type" value="Genomic_DNA"/>
</dbReference>
<comment type="caution">
    <text evidence="3">The sequence shown here is derived from an EMBL/GenBank/DDBJ whole genome shotgun (WGS) entry which is preliminary data.</text>
</comment>
<evidence type="ECO:0000256" key="1">
    <source>
        <dbReference type="SAM" id="MobiDB-lite"/>
    </source>
</evidence>
<dbReference type="PROSITE" id="PS50994">
    <property type="entry name" value="INTEGRASE"/>
    <property type="match status" value="1"/>
</dbReference>
<dbReference type="Proteomes" id="UP001620626">
    <property type="component" value="Unassembled WGS sequence"/>
</dbReference>
<name>A0ABD2KQT0_9BILA</name>
<dbReference type="InterPro" id="IPR036397">
    <property type="entry name" value="RNaseH_sf"/>
</dbReference>
<gene>
    <name evidence="3" type="ORF">niasHT_024132</name>
</gene>
<feature type="domain" description="Integrase catalytic" evidence="2">
    <location>
        <begin position="391"/>
        <end position="555"/>
    </location>
</feature>
<sequence length="1575" mass="180411">MLARNESFLETLCNAKKANDLIRDASDEQLLCLVEICLNILKGRVPLRPRHLNKLKAHALVLRRLARTRCSRSAKKVLLQHGDGLPLLWGSLRQLLFRLLRMSLKIINKHTKRYLLVPEEIYQSLAAPPPADGTPIGLVRNRIKQIKNDDGINEAERAIKYEQELKRLNKLTKDEDERPVGVKLENLSDVVDAMPKSVNVRRPIVVATRRHLKVGRARKENVEQLEDDDDDDHDHETPKPSSSNKRQPTQTEILKLIYKNAQSLGVSEEGQVLRAGGRPFITSSVYDIVSHLLNKDKRAQNKEPTAFKEFVERARQIPLLTIIMDLKKLRLLEFLYKDLSSPVAFTSAEPLLREARKTQPKINRADVQNYLATQRTYTLHRQAKRRYRRLPTLAPGLHTEWQADLAIFDRLAKQNRGYQYLLVCIDTLSRQVFVEPVKTKTSVNMIRAFGRIFKRSKYIPWKVLTDQGKEFTARAVQQFFRTNDVEHFCMLTSPQFHAGMAERANRSIKERLYRYFTERNTYTWIDVVQYIVRAINHSLNSTIGMRPADVNFKNAEALRQKLHNAAENVVRRQPRYRVGDRVRIEKYKHVFQKGYLPRFTNELFTVAEVHTERSPVVYRLRDDHNEIISGNRTNSFRVRLPRKLQFNSEWEVGLAVIVYPHSWPSIGTVEQQFVQVEWQTGNTVRIELPPSNITNPHELSKNLYRLLGEGSDPLAKKVRSTQNSFMLTINKARRWAREEYIKRKTKEKRGVRDEELLLQALLTDTGTLVELNSVDHGLLAREKRAETSNIALRTPADDDDSYQQKLDEYFSKLSDKNLTVLDELGMTKLNAEIKNLTEEEGALLESTKEMGTEAWIQAYREIRLVCQFNYNVNRNRFVLNTDPRYVKKVKVSPQLAYILGFNNTEFMQSEIEAQFMPDMSGGVSSFHVYTPDLIEPMMIGDVTAPVLRIVTIRGNPDQVVEEQFFAIQYHKLLSKEVSEILIEIRTNSGSLMPFQYGTSDQIPAGAIVKFPHCMVVNLDPSTSHGSHWVGIYCASPLHLEYYDSLGLWPPPSVHIVNHLSRYKQIQYNSLPLQSANSMDWSAFSPECVQFGGYNIYRGLPYQRGAGVGAVFRSLMRYLLPIGKQIGSAIGRQGMESGNRVLTNVLEGKDLKESLVSEIPPTNVSVVRSFFRQVLPLATITQESPYLFRLYSDNLWTDLSRIYLYLELSIEKPGANDKWVAIEDADTSVSAIQGIGQTFVQQLKVTVGNTEVYDSGNLYPFKAYITNELSFPINAKKNFLGSTGYYHTVNQDDSTDDGFKERCKIFKGGKNAQFLSRLDFDLGNQELYLLNNLDLLFTIYKAKDVFLLQTLKANDSTKYRLTVHDVKIYAKMVEVQPSLNMSLYKTLEKQPATYAVRKTEIKSSFISVGRYEFEYNVFSATIPRRVTIALVGNSAFHGDYKLSPFMFEPFDLREISIHAGGVVYPAVPYKLNFSKDHFVSAFVDMYEALGMANSERSFDISMAQFKKGWTFFVIPLTSTLDDSCGFELLRSGTTNVRATFNSPIPLGGVEMIVLGEFDQMIMVDYNRHIVTDSKLG</sequence>
<dbReference type="PANTHER" id="PTHR46585">
    <property type="entry name" value="INTEGRASE CORE DOMAIN CONTAINING PROTEIN"/>
    <property type="match status" value="1"/>
</dbReference>
<proteinExistence type="predicted"/>
<feature type="compositionally biased region" description="Acidic residues" evidence="1">
    <location>
        <begin position="223"/>
        <end position="233"/>
    </location>
</feature>
<accession>A0ABD2KQT0</accession>
<dbReference type="SUPFAM" id="SSF53098">
    <property type="entry name" value="Ribonuclease H-like"/>
    <property type="match status" value="1"/>
</dbReference>